<dbReference type="PRINTS" id="PR00119">
    <property type="entry name" value="CATATPASE"/>
</dbReference>
<dbReference type="FunFam" id="3.40.50.1000:FF:000009">
    <property type="entry name" value="Phospholipid-transporting ATPase"/>
    <property type="match status" value="1"/>
</dbReference>
<feature type="binding site" evidence="19">
    <location>
        <position position="1280"/>
    </location>
    <ligand>
        <name>ATP</name>
        <dbReference type="ChEBI" id="CHEBI:30616"/>
    </ligand>
</feature>
<evidence type="ECO:0000256" key="7">
    <source>
        <dbReference type="ARBA" id="ARBA00022737"/>
    </source>
</evidence>
<comment type="catalytic activity">
    <reaction evidence="16 21">
        <text>ATP + H2O + phospholipidSide 1 = ADP + phosphate + phospholipidSide 2.</text>
        <dbReference type="EC" id="7.6.2.1"/>
    </reaction>
</comment>
<feature type="compositionally biased region" description="Basic and acidic residues" evidence="22">
    <location>
        <begin position="129"/>
        <end position="142"/>
    </location>
</feature>
<feature type="transmembrane region" description="Helical" evidence="21">
    <location>
        <begin position="1588"/>
        <end position="1610"/>
    </location>
</feature>
<evidence type="ECO:0000256" key="10">
    <source>
        <dbReference type="ARBA" id="ARBA00022840"/>
    </source>
</evidence>
<feature type="transmembrane region" description="Helical" evidence="21">
    <location>
        <begin position="1726"/>
        <end position="1746"/>
    </location>
</feature>
<dbReference type="InterPro" id="IPR006539">
    <property type="entry name" value="P-type_ATPase_IV"/>
</dbReference>
<feature type="domain" description="EF-hand" evidence="23">
    <location>
        <begin position="454"/>
        <end position="489"/>
    </location>
</feature>
<dbReference type="PROSITE" id="PS00018">
    <property type="entry name" value="EF_HAND_1"/>
    <property type="match status" value="6"/>
</dbReference>
<dbReference type="PROSITE" id="PS00154">
    <property type="entry name" value="ATPASE_E1_E2"/>
    <property type="match status" value="1"/>
</dbReference>
<evidence type="ECO:0000256" key="19">
    <source>
        <dbReference type="PIRSR" id="PIRSR606539-2"/>
    </source>
</evidence>
<dbReference type="SUPFAM" id="SSF81665">
    <property type="entry name" value="Calcium ATPase, transmembrane domain M"/>
    <property type="match status" value="1"/>
</dbReference>
<feature type="region of interest" description="Disordered" evidence="22">
    <location>
        <begin position="1"/>
        <end position="142"/>
    </location>
</feature>
<evidence type="ECO:0000256" key="1">
    <source>
        <dbReference type="ARBA" id="ARBA00001946"/>
    </source>
</evidence>
<evidence type="ECO:0000256" key="16">
    <source>
        <dbReference type="ARBA" id="ARBA00034036"/>
    </source>
</evidence>
<comment type="cofactor">
    <cofactor evidence="1 20">
        <name>Mg(2+)</name>
        <dbReference type="ChEBI" id="CHEBI:18420"/>
    </cofactor>
</comment>
<dbReference type="SFLD" id="SFLDS00003">
    <property type="entry name" value="Haloacid_Dehalogenase"/>
    <property type="match status" value="1"/>
</dbReference>
<feature type="active site" description="4-aspartylphosphate intermediate" evidence="18">
    <location>
        <position position="1115"/>
    </location>
</feature>
<evidence type="ECO:0000256" key="2">
    <source>
        <dbReference type="ARBA" id="ARBA00004337"/>
    </source>
</evidence>
<keyword evidence="11 20" id="KW-0460">Magnesium</keyword>
<dbReference type="GO" id="GO:0140326">
    <property type="term" value="F:ATPase-coupled intramembrane lipid transporter activity"/>
    <property type="evidence" value="ECO:0007669"/>
    <property type="project" value="UniProtKB-EC"/>
</dbReference>
<feature type="binding site" evidence="20">
    <location>
        <position position="1501"/>
    </location>
    <ligand>
        <name>Mg(2+)</name>
        <dbReference type="ChEBI" id="CHEBI:18420"/>
    </ligand>
</feature>
<dbReference type="GO" id="GO:0006897">
    <property type="term" value="P:endocytosis"/>
    <property type="evidence" value="ECO:0007669"/>
    <property type="project" value="TreeGrafter"/>
</dbReference>
<evidence type="ECO:0000256" key="14">
    <source>
        <dbReference type="ARBA" id="ARBA00023055"/>
    </source>
</evidence>
<accession>A0A0W0GCD8</accession>
<evidence type="ECO:0000256" key="5">
    <source>
        <dbReference type="ARBA" id="ARBA00022692"/>
    </source>
</evidence>
<reference evidence="24 25" key="1">
    <citation type="submission" date="2015-12" db="EMBL/GenBank/DDBJ databases">
        <title>Draft genome sequence of Moniliophthora roreri, the causal agent of frosty pod rot of cacao.</title>
        <authorList>
            <person name="Aime M.C."/>
            <person name="Diaz-Valderrama J.R."/>
            <person name="Kijpornyongpan T."/>
            <person name="Phillips-Mora W."/>
        </authorList>
    </citation>
    <scope>NUCLEOTIDE SEQUENCE [LARGE SCALE GENOMIC DNA]</scope>
    <source>
        <strain evidence="24 25">MCA 2952</strain>
    </source>
</reference>
<feature type="binding site" evidence="20">
    <location>
        <position position="1117"/>
    </location>
    <ligand>
        <name>Mg(2+)</name>
        <dbReference type="ChEBI" id="CHEBI:18420"/>
    </ligand>
</feature>
<evidence type="ECO:0000313" key="25">
    <source>
        <dbReference type="Proteomes" id="UP000054988"/>
    </source>
</evidence>
<feature type="binding site" evidence="19">
    <location>
        <position position="1117"/>
    </location>
    <ligand>
        <name>ATP</name>
        <dbReference type="ChEBI" id="CHEBI:30616"/>
    </ligand>
</feature>
<evidence type="ECO:0000256" key="9">
    <source>
        <dbReference type="ARBA" id="ARBA00022837"/>
    </source>
</evidence>
<dbReference type="Proteomes" id="UP000054988">
    <property type="component" value="Unassembled WGS sequence"/>
</dbReference>
<dbReference type="Pfam" id="PF13246">
    <property type="entry name" value="Cation_ATPase"/>
    <property type="match status" value="1"/>
</dbReference>
<dbReference type="InterPro" id="IPR018247">
    <property type="entry name" value="EF_Hand_1_Ca_BS"/>
</dbReference>
<dbReference type="GO" id="GO:0016887">
    <property type="term" value="F:ATP hydrolysis activity"/>
    <property type="evidence" value="ECO:0007669"/>
    <property type="project" value="InterPro"/>
</dbReference>
<keyword evidence="13 21" id="KW-1133">Transmembrane helix</keyword>
<evidence type="ECO:0000256" key="17">
    <source>
        <dbReference type="ARBA" id="ARBA00049128"/>
    </source>
</evidence>
<organism evidence="24 25">
    <name type="scientific">Moniliophthora roreri</name>
    <name type="common">Frosty pod rot fungus</name>
    <name type="synonym">Monilia roreri</name>
    <dbReference type="NCBI Taxonomy" id="221103"/>
    <lineage>
        <taxon>Eukaryota</taxon>
        <taxon>Fungi</taxon>
        <taxon>Dikarya</taxon>
        <taxon>Basidiomycota</taxon>
        <taxon>Agaricomycotina</taxon>
        <taxon>Agaricomycetes</taxon>
        <taxon>Agaricomycetidae</taxon>
        <taxon>Agaricales</taxon>
        <taxon>Marasmiineae</taxon>
        <taxon>Marasmiaceae</taxon>
        <taxon>Moniliophthora</taxon>
    </lineage>
</organism>
<feature type="transmembrane region" description="Helical" evidence="21">
    <location>
        <begin position="1640"/>
        <end position="1660"/>
    </location>
</feature>
<keyword evidence="8 19" id="KW-0547">Nucleotide-binding</keyword>
<feature type="binding site" evidence="19">
    <location>
        <position position="1116"/>
    </location>
    <ligand>
        <name>ATP</name>
        <dbReference type="ChEBI" id="CHEBI:30616"/>
    </ligand>
</feature>
<dbReference type="InterPro" id="IPR001757">
    <property type="entry name" value="P_typ_ATPase"/>
</dbReference>
<feature type="domain" description="EF-hand" evidence="23">
    <location>
        <begin position="178"/>
        <end position="213"/>
    </location>
</feature>
<dbReference type="Gene3D" id="1.10.238.10">
    <property type="entry name" value="EF-hand"/>
    <property type="match status" value="4"/>
</dbReference>
<dbReference type="Pfam" id="PF13499">
    <property type="entry name" value="EF-hand_7"/>
    <property type="match status" value="4"/>
</dbReference>
<feature type="domain" description="EF-hand" evidence="23">
    <location>
        <begin position="417"/>
        <end position="452"/>
    </location>
</feature>
<dbReference type="PANTHER" id="PTHR24092:SF5">
    <property type="entry name" value="PHOSPHOLIPID-TRANSPORTING ATPASE"/>
    <property type="match status" value="1"/>
</dbReference>
<feature type="binding site" evidence="20">
    <location>
        <position position="1115"/>
    </location>
    <ligand>
        <name>Mg(2+)</name>
        <dbReference type="ChEBI" id="CHEBI:18420"/>
    </ligand>
</feature>
<dbReference type="InterPro" id="IPR002048">
    <property type="entry name" value="EF_hand_dom"/>
</dbReference>
<dbReference type="SUPFAM" id="SSF81660">
    <property type="entry name" value="Metal cation-transporting ATPase, ATP-binding domain N"/>
    <property type="match status" value="1"/>
</dbReference>
<name>A0A0W0GCD8_MONRR</name>
<dbReference type="InterPro" id="IPR023214">
    <property type="entry name" value="HAD_sf"/>
</dbReference>
<evidence type="ECO:0000256" key="11">
    <source>
        <dbReference type="ARBA" id="ARBA00022842"/>
    </source>
</evidence>
<dbReference type="GO" id="GO:0005509">
    <property type="term" value="F:calcium ion binding"/>
    <property type="evidence" value="ECO:0007669"/>
    <property type="project" value="InterPro"/>
</dbReference>
<dbReference type="PROSITE" id="PS50222">
    <property type="entry name" value="EF_HAND_2"/>
    <property type="match status" value="7"/>
</dbReference>
<sequence>MVASQDPVHPSAVRAAPEPGTTPNISSTGSGGNVEAYPPQRHAGATGYGPNYHPGPTFSDKMTGVKEELKGTLTGNTELKQQGKDRRTGELKRREAEEDDKSDPFATPEEKDAKHKAATVAPEGTNAAEKQRTGEAGHGSEEQISEFKEAFSLFDKDGDGTITTKELGTVMRSLGQNPTEAELQDMINEVDADGNGTIDFPEFLTMMARKMRDTDSEEEIKEAFKVFDKDGNGYISAAELRHVMTNLGEKLTDTEVDEMIREADVDGDGQINYEEFVKVTVADSWVLPQAKLTDPSVFVDDVVKLDPPVRVIEVHQRFSWETYIWVEGLWGRQRALQSAHINAHTTTTITMSDQLSDEQINEFKEAFALFDKAHGRSIQCRFQPISVLRTSFSRPDGDGTITTSELGTVMRSLGQNPSESELQDMINEVDADGDGTIDFPEFLSMMATKIHHADSEEEIRQAFKVFDKDGNGTISAQELRTVMESLGERLSDKEIDAMIKEADVDGDGTISYQAAEAKRDAHWGRRHHTPCLLSACPLSTTQLVGELLKFDRTPQRDSEFDALSGALTWKGKNLTLAVIVKGVSLTPVPALRSITTTGPQSMPDIPLRSIRRNKYEPIPDTEAEAGEPRTMNTARSAATKAAVASSSRRNMFGRRAVRYVDDPEADEEAGLLAEEDRMQEPEPEPTPAVLRTPGKKQKDKSRTLPFRPSEKFQSKYPPNIVRNQKYNAFTFLPIVFYEQFKFFFNLYFLLVALSQFIPALKIGFIATYIAPLAFVLFVTMGKEAYDDYKRYLRDREANSQKYLVLELPSSTTSNHNSESSSALLSQDHSYLDTHANTRAIPSSSLRVGHLIRLEKNQRVPADLVLLKTSDSSGTCFIRTDQLDGETDWKLRVAVPETQKMEESDLVRLDAEIYADAPTKDIHTFIGTFTLNTPITTSPTNAQGIPMQNIPTVSPLTAENALWANTVLAAGSAVGLVVYTGPETRAVMNTSHPETKVGLLDLEINNLAKVCLRCVDLSPFFRDGKTQGGQILCAVTFALSLVLVALNGFRGLWYIYMFRFLILFSSIIPISLRVNLDMGKTVYAQGIMNDPEIPDTIVRTSTLPEELGRIEYLLSDKTGTLTQNEMEMRRLHMGTMSYGYDSMDEVKRQLEVAFGLGSNGHHKSQSVSMPHGARGRRDMSSRVRDVVLSLALCHNVTPVTNDDSSVTYQASSPDEVAIVQWTSSVGLTLTFRDRTSLTLQIPTGESLNYEILDIFPFTSESKRMGIIVRDSSSGEIQFLQKGADVVMAKIVQRNDWLEEECGNMAREGLRTLVVARKRLSAQLYEEFKAAYHQASIQTDGTRNEQMARVVTEFLEHDLELLGLTGVEDKLQEDVKGTLELLRNAGVKIWMLTGDKVETARCIAISTKLVARGQYIHEVTKLKTGEEVRHELEFLQNKLDCCLVVDGESLQLCLTLFKNEFIEIATKLSAVVACRCSPTQKADVARLIRKHTKGRKRVCCIGDGGNDVSMIQAADVGVGIVGKEGKQASLAADFSLTQFHHLSKLLLWHGRNSYRRSANLAQFVIHRGLIISIMQAVFSSIFYFAPIALYQGWLMVGYATLYTMAPVFSLVLDRDVSVEVALVYPELYKELTKGRALSYKTFFEWLMISVYQGSAIMIMSLVLFENEFLHIVSISFTALILNELIMVALGITTWHTYMVISEIVTLCLYVISIAFLPEYFDLNFVFTWGYAWKVAVIVAISALPLWIVKLVRSRVAPAASSKLS</sequence>
<evidence type="ECO:0000256" key="21">
    <source>
        <dbReference type="RuleBase" id="RU362033"/>
    </source>
</evidence>
<keyword evidence="10 19" id="KW-0067">ATP-binding</keyword>
<comment type="catalytic activity">
    <reaction evidence="17">
        <text>a 1,2-diacyl-sn-glycero-3-phosphoethanolamine(out) + ATP + H2O = a 1,2-diacyl-sn-glycero-3-phosphoethanolamine(in) + ADP + phosphate + H(+)</text>
        <dbReference type="Rhea" id="RHEA:66132"/>
        <dbReference type="ChEBI" id="CHEBI:15377"/>
        <dbReference type="ChEBI" id="CHEBI:15378"/>
        <dbReference type="ChEBI" id="CHEBI:30616"/>
        <dbReference type="ChEBI" id="CHEBI:43474"/>
        <dbReference type="ChEBI" id="CHEBI:64612"/>
        <dbReference type="ChEBI" id="CHEBI:456216"/>
    </reaction>
    <physiologicalReaction direction="left-to-right" evidence="17">
        <dbReference type="Rhea" id="RHEA:66133"/>
    </physiologicalReaction>
</comment>
<feature type="binding site" evidence="19">
    <location>
        <position position="1392"/>
    </location>
    <ligand>
        <name>ATP</name>
        <dbReference type="ChEBI" id="CHEBI:30616"/>
    </ligand>
</feature>
<dbReference type="CDD" id="cd00051">
    <property type="entry name" value="EFh"/>
    <property type="match status" value="4"/>
</dbReference>
<evidence type="ECO:0000256" key="18">
    <source>
        <dbReference type="PIRSR" id="PIRSR606539-1"/>
    </source>
</evidence>
<protein>
    <recommendedName>
        <fullName evidence="21">Phospholipid-transporting ATPase</fullName>
        <ecNumber evidence="21">7.6.2.1</ecNumber>
    </recommendedName>
</protein>
<dbReference type="GO" id="GO:0005524">
    <property type="term" value="F:ATP binding"/>
    <property type="evidence" value="ECO:0007669"/>
    <property type="project" value="UniProtKB-UniRule"/>
</dbReference>
<keyword evidence="5 21" id="KW-0812">Transmembrane</keyword>
<feature type="binding site" evidence="19">
    <location>
        <position position="1393"/>
    </location>
    <ligand>
        <name>ATP</name>
        <dbReference type="ChEBI" id="CHEBI:30616"/>
    </ligand>
</feature>
<dbReference type="Pfam" id="PF16212">
    <property type="entry name" value="PhoLip_ATPase_C"/>
    <property type="match status" value="1"/>
</dbReference>
<feature type="transmembrane region" description="Helical" evidence="21">
    <location>
        <begin position="1694"/>
        <end position="1714"/>
    </location>
</feature>
<dbReference type="InterPro" id="IPR018303">
    <property type="entry name" value="ATPase_P-typ_P_site"/>
</dbReference>
<feature type="binding site" evidence="19">
    <location>
        <position position="1214"/>
    </location>
    <ligand>
        <name>ATP</name>
        <dbReference type="ChEBI" id="CHEBI:30616"/>
    </ligand>
</feature>
<dbReference type="SUPFAM" id="SSF81653">
    <property type="entry name" value="Calcium ATPase, transduction domain A"/>
    <property type="match status" value="1"/>
</dbReference>
<feature type="transmembrane region" description="Helical" evidence="21">
    <location>
        <begin position="1562"/>
        <end position="1582"/>
    </location>
</feature>
<comment type="similarity">
    <text evidence="3 21">Belongs to the cation transport ATPase (P-type) (TC 3.A.3) family. Type IV subfamily.</text>
</comment>
<dbReference type="SUPFAM" id="SSF47473">
    <property type="entry name" value="EF-hand"/>
    <property type="match status" value="2"/>
</dbReference>
<feature type="binding site" evidence="19">
    <location>
        <position position="1505"/>
    </location>
    <ligand>
        <name>ATP</name>
        <dbReference type="ChEBI" id="CHEBI:30616"/>
    </ligand>
</feature>
<dbReference type="Gene3D" id="3.40.50.1000">
    <property type="entry name" value="HAD superfamily/HAD-like"/>
    <property type="match status" value="1"/>
</dbReference>
<feature type="binding site" evidence="19">
    <location>
        <position position="1256"/>
    </location>
    <ligand>
        <name>ATP</name>
        <dbReference type="ChEBI" id="CHEBI:30616"/>
    </ligand>
</feature>
<comment type="caution">
    <text evidence="24">The sequence shown here is derived from an EMBL/GenBank/DDBJ whole genome shotgun (WGS) entry which is preliminary data.</text>
</comment>
<feature type="domain" description="EF-hand" evidence="23">
    <location>
        <begin position="396"/>
        <end position="416"/>
    </location>
</feature>
<feature type="transmembrane region" description="Helical" evidence="21">
    <location>
        <begin position="1051"/>
        <end position="1071"/>
    </location>
</feature>
<dbReference type="GO" id="GO:0005886">
    <property type="term" value="C:plasma membrane"/>
    <property type="evidence" value="ECO:0007669"/>
    <property type="project" value="TreeGrafter"/>
</dbReference>
<keyword evidence="4" id="KW-0813">Transport</keyword>
<dbReference type="EC" id="7.6.2.1" evidence="21"/>
<dbReference type="FunFam" id="3.40.1110.10:FF:000085">
    <property type="entry name" value="Phospholipid-transporting ATPase"/>
    <property type="match status" value="1"/>
</dbReference>
<dbReference type="Pfam" id="PF16209">
    <property type="entry name" value="PhoLip_ATPase_N"/>
    <property type="match status" value="1"/>
</dbReference>
<feature type="transmembrane region" description="Helical" evidence="21">
    <location>
        <begin position="1027"/>
        <end position="1045"/>
    </location>
</feature>
<feature type="region of interest" description="Disordered" evidence="22">
    <location>
        <begin position="619"/>
        <end position="642"/>
    </location>
</feature>
<feature type="domain" description="EF-hand" evidence="23">
    <location>
        <begin position="142"/>
        <end position="177"/>
    </location>
</feature>
<gene>
    <name evidence="24" type="ORF">WG66_1211</name>
</gene>
<dbReference type="GO" id="GO:0045332">
    <property type="term" value="P:phospholipid translocation"/>
    <property type="evidence" value="ECO:0007669"/>
    <property type="project" value="TreeGrafter"/>
</dbReference>
<dbReference type="InterPro" id="IPR032630">
    <property type="entry name" value="P_typ_ATPase_c"/>
</dbReference>
<feature type="compositionally biased region" description="Basic and acidic residues" evidence="22">
    <location>
        <begin position="81"/>
        <end position="96"/>
    </location>
</feature>
<feature type="domain" description="EF-hand" evidence="23">
    <location>
        <begin position="215"/>
        <end position="250"/>
    </location>
</feature>
<evidence type="ECO:0000256" key="8">
    <source>
        <dbReference type="ARBA" id="ARBA00022741"/>
    </source>
</evidence>
<dbReference type="GO" id="GO:0000287">
    <property type="term" value="F:magnesium ion binding"/>
    <property type="evidence" value="ECO:0007669"/>
    <property type="project" value="UniProtKB-UniRule"/>
</dbReference>
<dbReference type="FunFam" id="1.10.238.10:FF:000527">
    <property type="entry name" value="Calmodulin-3"/>
    <property type="match status" value="1"/>
</dbReference>
<dbReference type="CDD" id="cd07541">
    <property type="entry name" value="P-type_ATPase_APLT_Neo1-like"/>
    <property type="match status" value="1"/>
</dbReference>
<keyword evidence="12 21" id="KW-1278">Translocase</keyword>
<feature type="domain" description="EF-hand" evidence="23">
    <location>
        <begin position="251"/>
        <end position="286"/>
    </location>
</feature>
<dbReference type="InterPro" id="IPR036412">
    <property type="entry name" value="HAD-like_sf"/>
</dbReference>
<evidence type="ECO:0000256" key="15">
    <source>
        <dbReference type="ARBA" id="ARBA00023136"/>
    </source>
</evidence>
<dbReference type="SMART" id="SM00054">
    <property type="entry name" value="EFh"/>
    <property type="match status" value="8"/>
</dbReference>
<dbReference type="PANTHER" id="PTHR24092">
    <property type="entry name" value="PROBABLE PHOSPHOLIPID-TRANSPORTING ATPASE"/>
    <property type="match status" value="1"/>
</dbReference>
<keyword evidence="7" id="KW-0677">Repeat</keyword>
<evidence type="ECO:0000256" key="12">
    <source>
        <dbReference type="ARBA" id="ARBA00022967"/>
    </source>
</evidence>
<feature type="binding site" evidence="19">
    <location>
        <position position="1391"/>
    </location>
    <ligand>
        <name>ATP</name>
        <dbReference type="ChEBI" id="CHEBI:30616"/>
    </ligand>
</feature>
<keyword evidence="14" id="KW-0445">Lipid transport</keyword>
<feature type="binding site" evidence="19">
    <location>
        <position position="1504"/>
    </location>
    <ligand>
        <name>ATP</name>
        <dbReference type="ChEBI" id="CHEBI:30616"/>
    </ligand>
</feature>
<dbReference type="NCBIfam" id="TIGR01652">
    <property type="entry name" value="ATPase-Plipid"/>
    <property type="match status" value="1"/>
</dbReference>
<feature type="region of interest" description="Disordered" evidence="22">
    <location>
        <begin position="672"/>
        <end position="703"/>
    </location>
</feature>
<dbReference type="Gene3D" id="3.40.1110.10">
    <property type="entry name" value="Calcium-transporting ATPase, cytoplasmic domain N"/>
    <property type="match status" value="1"/>
</dbReference>
<dbReference type="InterPro" id="IPR008250">
    <property type="entry name" value="ATPase_P-typ_transduc_dom_A_sf"/>
</dbReference>
<feature type="binding site" evidence="19">
    <location>
        <position position="1473"/>
    </location>
    <ligand>
        <name>ATP</name>
        <dbReference type="ChEBI" id="CHEBI:30616"/>
    </ligand>
</feature>
<feature type="transmembrane region" description="Helical" evidence="21">
    <location>
        <begin position="1666"/>
        <end position="1687"/>
    </location>
</feature>
<dbReference type="InterPro" id="IPR011992">
    <property type="entry name" value="EF-hand-dom_pair"/>
</dbReference>
<feature type="binding site" evidence="19">
    <location>
        <position position="1309"/>
    </location>
    <ligand>
        <name>ATP</name>
        <dbReference type="ChEBI" id="CHEBI:30616"/>
    </ligand>
</feature>
<dbReference type="GO" id="GO:0005802">
    <property type="term" value="C:trans-Golgi network"/>
    <property type="evidence" value="ECO:0007669"/>
    <property type="project" value="TreeGrafter"/>
</dbReference>
<dbReference type="InterPro" id="IPR023298">
    <property type="entry name" value="ATPase_P-typ_TM_dom_sf"/>
</dbReference>
<keyword evidence="6 20" id="KW-0479">Metal-binding</keyword>
<feature type="transmembrane region" description="Helical" evidence="21">
    <location>
        <begin position="746"/>
        <end position="779"/>
    </location>
</feature>
<dbReference type="InterPro" id="IPR044492">
    <property type="entry name" value="P_typ_ATPase_HD_dom"/>
</dbReference>
<dbReference type="SUPFAM" id="SSF56784">
    <property type="entry name" value="HAD-like"/>
    <property type="match status" value="1"/>
</dbReference>
<dbReference type="InterPro" id="IPR023299">
    <property type="entry name" value="ATPase_P-typ_cyto_dom_N"/>
</dbReference>
<feature type="binding site" evidence="19">
    <location>
        <position position="1115"/>
    </location>
    <ligand>
        <name>ATP</name>
        <dbReference type="ChEBI" id="CHEBI:30616"/>
    </ligand>
</feature>
<dbReference type="Gene3D" id="2.70.150.10">
    <property type="entry name" value="Calcium-transporting ATPase, cytoplasmic transduction domain A"/>
    <property type="match status" value="1"/>
</dbReference>
<dbReference type="FunFam" id="1.10.238.10:FF:000001">
    <property type="entry name" value="Calmodulin 1"/>
    <property type="match status" value="1"/>
</dbReference>
<dbReference type="InterPro" id="IPR032631">
    <property type="entry name" value="P-type_ATPase_N"/>
</dbReference>
<proteinExistence type="inferred from homology"/>
<dbReference type="SFLD" id="SFLDG00002">
    <property type="entry name" value="C1.7:_P-type_atpase_like"/>
    <property type="match status" value="1"/>
</dbReference>
<comment type="subcellular location">
    <subcellularLocation>
        <location evidence="2">Endosome membrane</location>
        <topology evidence="2">Multi-pass membrane protein</topology>
    </subcellularLocation>
    <subcellularLocation>
        <location evidence="21">Membrane</location>
        <topology evidence="21">Multi-pass membrane protein</topology>
    </subcellularLocation>
</comment>
<dbReference type="NCBIfam" id="TIGR01494">
    <property type="entry name" value="ATPase_P-type"/>
    <property type="match status" value="2"/>
</dbReference>
<keyword evidence="15 21" id="KW-0472">Membrane</keyword>
<feature type="binding site" evidence="20">
    <location>
        <position position="1505"/>
    </location>
    <ligand>
        <name>Mg(2+)</name>
        <dbReference type="ChEBI" id="CHEBI:18420"/>
    </ligand>
</feature>
<dbReference type="EMBL" id="LATX01000447">
    <property type="protein sequence ID" value="KTB46222.1"/>
    <property type="molecule type" value="Genomic_DNA"/>
</dbReference>
<evidence type="ECO:0000256" key="4">
    <source>
        <dbReference type="ARBA" id="ARBA00022448"/>
    </source>
</evidence>
<evidence type="ECO:0000256" key="20">
    <source>
        <dbReference type="PIRSR" id="PIRSR606539-3"/>
    </source>
</evidence>
<keyword evidence="9" id="KW-0106">Calcium</keyword>
<evidence type="ECO:0000259" key="23">
    <source>
        <dbReference type="PROSITE" id="PS50222"/>
    </source>
</evidence>
<evidence type="ECO:0000256" key="22">
    <source>
        <dbReference type="SAM" id="MobiDB-lite"/>
    </source>
</evidence>
<dbReference type="GO" id="GO:0006890">
    <property type="term" value="P:retrograde vesicle-mediated transport, Golgi to endoplasmic reticulum"/>
    <property type="evidence" value="ECO:0007669"/>
    <property type="project" value="TreeGrafter"/>
</dbReference>
<evidence type="ECO:0000313" key="24">
    <source>
        <dbReference type="EMBL" id="KTB46222.1"/>
    </source>
</evidence>
<evidence type="ECO:0000256" key="13">
    <source>
        <dbReference type="ARBA" id="ARBA00022989"/>
    </source>
</evidence>
<dbReference type="SFLD" id="SFLDF00027">
    <property type="entry name" value="p-type_atpase"/>
    <property type="match status" value="1"/>
</dbReference>
<dbReference type="eggNOG" id="KOG0210">
    <property type="taxonomic scope" value="Eukaryota"/>
</dbReference>
<evidence type="ECO:0000256" key="3">
    <source>
        <dbReference type="ARBA" id="ARBA00008109"/>
    </source>
</evidence>
<evidence type="ECO:0000256" key="6">
    <source>
        <dbReference type="ARBA" id="ARBA00022723"/>
    </source>
</evidence>
<feature type="binding site" evidence="19">
    <location>
        <position position="1479"/>
    </location>
    <ligand>
        <name>ATP</name>
        <dbReference type="ChEBI" id="CHEBI:30616"/>
    </ligand>
</feature>
<dbReference type="GO" id="GO:0010008">
    <property type="term" value="C:endosome membrane"/>
    <property type="evidence" value="ECO:0007669"/>
    <property type="project" value="UniProtKB-SubCell"/>
</dbReference>